<dbReference type="CDD" id="cd00093">
    <property type="entry name" value="HTH_XRE"/>
    <property type="match status" value="1"/>
</dbReference>
<dbReference type="InterPro" id="IPR015927">
    <property type="entry name" value="Peptidase_S24_S26A/B/C"/>
</dbReference>
<dbReference type="PANTHER" id="PTHR33516">
    <property type="entry name" value="LEXA REPRESSOR"/>
    <property type="match status" value="1"/>
</dbReference>
<accession>A0A3N2E119</accession>
<gene>
    <name evidence="2" type="ORF">EDC56_1277</name>
</gene>
<evidence type="ECO:0000313" key="3">
    <source>
        <dbReference type="Proteomes" id="UP000275394"/>
    </source>
</evidence>
<dbReference type="PROSITE" id="PS50943">
    <property type="entry name" value="HTH_CROC1"/>
    <property type="match status" value="1"/>
</dbReference>
<dbReference type="Pfam" id="PF01381">
    <property type="entry name" value="HTH_3"/>
    <property type="match status" value="1"/>
</dbReference>
<dbReference type="SUPFAM" id="SSF47413">
    <property type="entry name" value="lambda repressor-like DNA-binding domains"/>
    <property type="match status" value="1"/>
</dbReference>
<dbReference type="CDD" id="cd06529">
    <property type="entry name" value="S24_LexA-like"/>
    <property type="match status" value="1"/>
</dbReference>
<reference evidence="2 3" key="1">
    <citation type="submission" date="2018-11" db="EMBL/GenBank/DDBJ databases">
        <title>Genomic Encyclopedia of Type Strains, Phase IV (KMG-IV): sequencing the most valuable type-strain genomes for metagenomic binning, comparative biology and taxonomic classification.</title>
        <authorList>
            <person name="Goeker M."/>
        </authorList>
    </citation>
    <scope>NUCLEOTIDE SEQUENCE [LARGE SCALE GENOMIC DNA]</scope>
    <source>
        <strain evidence="2 3">DSM 100316</strain>
    </source>
</reference>
<evidence type="ECO:0000259" key="1">
    <source>
        <dbReference type="PROSITE" id="PS50943"/>
    </source>
</evidence>
<dbReference type="InterPro" id="IPR010982">
    <property type="entry name" value="Lambda_DNA-bd_dom_sf"/>
</dbReference>
<dbReference type="GO" id="GO:0003677">
    <property type="term" value="F:DNA binding"/>
    <property type="evidence" value="ECO:0007669"/>
    <property type="project" value="InterPro"/>
</dbReference>
<dbReference type="AlphaFoldDB" id="A0A3N2E119"/>
<organism evidence="2 3">
    <name type="scientific">Sinobacterium caligoides</name>
    <dbReference type="NCBI Taxonomy" id="933926"/>
    <lineage>
        <taxon>Bacteria</taxon>
        <taxon>Pseudomonadati</taxon>
        <taxon>Pseudomonadota</taxon>
        <taxon>Gammaproteobacteria</taxon>
        <taxon>Cellvibrionales</taxon>
        <taxon>Spongiibacteraceae</taxon>
        <taxon>Sinobacterium</taxon>
    </lineage>
</organism>
<keyword evidence="3" id="KW-1185">Reference proteome</keyword>
<protein>
    <submittedName>
        <fullName evidence="2">Phage repressor protein</fullName>
    </submittedName>
</protein>
<dbReference type="OrthoDB" id="9791537at2"/>
<comment type="caution">
    <text evidence="2">The sequence shown here is derived from an EMBL/GenBank/DDBJ whole genome shotgun (WGS) entry which is preliminary data.</text>
</comment>
<dbReference type="InterPro" id="IPR001387">
    <property type="entry name" value="Cro/C1-type_HTH"/>
</dbReference>
<dbReference type="Pfam" id="PF00717">
    <property type="entry name" value="Peptidase_S24"/>
    <property type="match status" value="1"/>
</dbReference>
<feature type="domain" description="HTH cro/C1-type" evidence="1">
    <location>
        <begin position="8"/>
        <end position="61"/>
    </location>
</feature>
<dbReference type="RefSeq" id="WP_123711622.1">
    <property type="nucleotide sequence ID" value="NZ_RKHR01000003.1"/>
</dbReference>
<proteinExistence type="predicted"/>
<name>A0A3N2E119_9GAMM</name>
<evidence type="ECO:0000313" key="2">
    <source>
        <dbReference type="EMBL" id="ROS05727.1"/>
    </source>
</evidence>
<dbReference type="Gene3D" id="1.10.260.40">
    <property type="entry name" value="lambda repressor-like DNA-binding domains"/>
    <property type="match status" value="1"/>
</dbReference>
<dbReference type="EMBL" id="RKHR01000003">
    <property type="protein sequence ID" value="ROS05727.1"/>
    <property type="molecule type" value="Genomic_DNA"/>
</dbReference>
<dbReference type="InterPro" id="IPR050077">
    <property type="entry name" value="LexA_repressor"/>
</dbReference>
<sequence length="217" mass="23399">MNNLAKNLRARLAAVGMTQRELAEKCGISQVMVHKLLSGKSTSTTKILELSSVLDCSPEWLINGEDEEQKKPSARYCSEDGSSRMGSVPLISLVQAGDWTALMNRTDLEEPEAWQATTSNVGPHSFALRVRGDSMLNPLGFPSIPEGSIVIVDPDCSADNGKIVVARLDGTAEATLKKLVIDGPHKYLKPLNPDYRPIAINGNCSIVGVVKQVVSDL</sequence>
<dbReference type="Proteomes" id="UP000275394">
    <property type="component" value="Unassembled WGS sequence"/>
</dbReference>
<dbReference type="PANTHER" id="PTHR33516:SF2">
    <property type="entry name" value="LEXA REPRESSOR-RELATED"/>
    <property type="match status" value="1"/>
</dbReference>
<dbReference type="SUPFAM" id="SSF51306">
    <property type="entry name" value="LexA/Signal peptidase"/>
    <property type="match status" value="1"/>
</dbReference>
<dbReference type="InterPro" id="IPR036286">
    <property type="entry name" value="LexA/Signal_pep-like_sf"/>
</dbReference>
<dbReference type="InterPro" id="IPR039418">
    <property type="entry name" value="LexA-like"/>
</dbReference>
<dbReference type="SMART" id="SM00530">
    <property type="entry name" value="HTH_XRE"/>
    <property type="match status" value="1"/>
</dbReference>
<dbReference type="Gene3D" id="2.10.109.10">
    <property type="entry name" value="Umud Fragment, subunit A"/>
    <property type="match status" value="1"/>
</dbReference>